<sequence>MRVIVRTPAELVAEYDLPDLDDSASDAEVLAAAAGAEPVQRGGPEVVGEPYVHARVVERSLGRLAEQGRRLMEAESRLGAEKQAARELARQYFDEGRTKREIIEALGVSRPTLDSWLGEGATRPRNRSGG</sequence>
<keyword evidence="2" id="KW-1185">Reference proteome</keyword>
<accession>A0A0M2K9G7</accession>
<dbReference type="PATRIC" id="fig|1807.13.peg.1027"/>
<gene>
    <name evidence="1" type="ORF">WN67_01080</name>
</gene>
<dbReference type="RefSeq" id="WP_046361203.1">
    <property type="nucleotide sequence ID" value="NZ_LAUZ02000007.1"/>
</dbReference>
<dbReference type="EMBL" id="LAUZ02000007">
    <property type="protein sequence ID" value="KKF03855.1"/>
    <property type="molecule type" value="Genomic_DNA"/>
</dbReference>
<name>A0A0M2K9G7_9MYCO</name>
<reference evidence="1 2" key="1">
    <citation type="journal article" date="2015" name="Genome Announc.">
        <title>Draft Genome Sequence of Mycobacterium obuense Strain UC1, Isolated from Patient Sputum.</title>
        <authorList>
            <person name="Greninger A.L."/>
            <person name="Cunningham G."/>
            <person name="Hsu E.D."/>
            <person name="Yu J.M."/>
            <person name="Chiu C.Y."/>
            <person name="Miller S."/>
        </authorList>
    </citation>
    <scope>NUCLEOTIDE SEQUENCE [LARGE SCALE GENOMIC DNA]</scope>
    <source>
        <strain evidence="1 2">UC1</strain>
    </source>
</reference>
<organism evidence="1 2">
    <name type="scientific">Mycolicibacterium obuense</name>
    <dbReference type="NCBI Taxonomy" id="1807"/>
    <lineage>
        <taxon>Bacteria</taxon>
        <taxon>Bacillati</taxon>
        <taxon>Actinomycetota</taxon>
        <taxon>Actinomycetes</taxon>
        <taxon>Mycobacteriales</taxon>
        <taxon>Mycobacteriaceae</taxon>
        <taxon>Mycolicibacterium</taxon>
    </lineage>
</organism>
<evidence type="ECO:0000313" key="1">
    <source>
        <dbReference type="EMBL" id="KKF03855.1"/>
    </source>
</evidence>
<dbReference type="Proteomes" id="UP000034150">
    <property type="component" value="Unassembled WGS sequence"/>
</dbReference>
<protein>
    <submittedName>
        <fullName evidence="1">Uncharacterized protein</fullName>
    </submittedName>
</protein>
<comment type="caution">
    <text evidence="1">The sequence shown here is derived from an EMBL/GenBank/DDBJ whole genome shotgun (WGS) entry which is preliminary data.</text>
</comment>
<dbReference type="OrthoDB" id="1121177at2"/>
<proteinExistence type="predicted"/>
<evidence type="ECO:0000313" key="2">
    <source>
        <dbReference type="Proteomes" id="UP000034150"/>
    </source>
</evidence>
<dbReference type="AlphaFoldDB" id="A0A0M2K9G7"/>